<dbReference type="EMBL" id="OC000243">
    <property type="protein sequence ID" value="CAD7256631.1"/>
    <property type="molecule type" value="Genomic_DNA"/>
</dbReference>
<evidence type="ECO:0000313" key="2">
    <source>
        <dbReference type="EMBL" id="CAD7256631.1"/>
    </source>
</evidence>
<dbReference type="Pfam" id="PF00435">
    <property type="entry name" value="Spectrin"/>
    <property type="match status" value="1"/>
</dbReference>
<dbReference type="AlphaFoldDB" id="A0A7R9AM86"/>
<dbReference type="InterPro" id="IPR018159">
    <property type="entry name" value="Spectrin/alpha-actinin"/>
</dbReference>
<dbReference type="SMART" id="SM00150">
    <property type="entry name" value="SPEC"/>
    <property type="match status" value="2"/>
</dbReference>
<name>A0A7R9AM86_TIMSH</name>
<keyword evidence="1" id="KW-0175">Coiled coil</keyword>
<protein>
    <submittedName>
        <fullName evidence="2">Uncharacterized protein</fullName>
    </submittedName>
</protein>
<feature type="coiled-coil region" evidence="1">
    <location>
        <begin position="901"/>
        <end position="935"/>
    </location>
</feature>
<organism evidence="2">
    <name type="scientific">Timema shepardi</name>
    <name type="common">Walking stick</name>
    <dbReference type="NCBI Taxonomy" id="629360"/>
    <lineage>
        <taxon>Eukaryota</taxon>
        <taxon>Metazoa</taxon>
        <taxon>Ecdysozoa</taxon>
        <taxon>Arthropoda</taxon>
        <taxon>Hexapoda</taxon>
        <taxon>Insecta</taxon>
        <taxon>Pterygota</taxon>
        <taxon>Neoptera</taxon>
        <taxon>Polyneoptera</taxon>
        <taxon>Phasmatodea</taxon>
        <taxon>Timematodea</taxon>
        <taxon>Timematoidea</taxon>
        <taxon>Timematidae</taxon>
        <taxon>Timema</taxon>
    </lineage>
</organism>
<sequence>MRLTALCQIGPQNCVDVGNTGVGGGGTIYIRQQTNKQTTRPTPSRGPGLLPPVAPLQRLKGPHVNALALTNGLYLRMRELCDAANGRGGSLAGIGGMPGLIQIVSNTRARLDGRGSNFENGIRKWKYQVAGRALEGTFTLEGLSEALEGTFTLEGLSEALEETFTLEGLSEAIEGTFTLEGLSEALEGTLTLEGQSEALEGTLTLEGQSLLRPGKFTHVQRICRTPISMTTRIATECSVERASAASNPSKRRPRTLKSKAKLGLTSDKCFLSRTDVLCSKPHLSHAPLREMSGFNTDLARGSRCPSAPPVESLLLGYLFSGYTLLPRHKRNNRIGQHRSLRERESERARERCSERAASVILGVTGMVTTRDSVLLLSGEYETRGGHPRPTSPTLVRLRGKVSDFCAGGPGFNPRLVESLKSKLGKVNEEVEHIEAVEVDIEQAHRKLQELQKEVRGLYVFGEDVDAAESDLQSLKGRVDSSISQAKTLVSETKDHYIGLQQLVPTDIAQQFRATIRVIYWSVVVVQLSSLELLWETVSGAMEEKSRDLKRARTVRSEYNADVDEVQSWLQRAEAQVQDRSVDPHQQKEYLMKFQGELGSVDDRLERLTKNGGVLIGNSRDDGEKALVQSTINTLTERLQQFRSCLEQKKHQVGDTLDSWQRFMTMYQAVKSWVDEKQTFLVEPLHLSSLTQARQKVHDYSTAVKTCKQMTKNLSDMSKELESIGQVNSVGDLPEKLEEAEEAKGEVEAQLLERIFDKLDKRGSTLYSSPRASLVLTDSVEKLPDQVTYHYAKSNDLQKHNGLLLETSEEWEQCEKKMKDVRAWMDKSRQSLESPQNKKKPLRDQLTMRDKMVMDVATQKTKISISAEKLQVHFRSGVGGDSKVTEAAQEILKELDQFHEVVKEQSNTLDTCLLQLDQYQQEIQQLRQQIVQVESQLRIVLSPTYLPHERDRAAEEQNVCRERVVALQTKIAARNERMKLLAQRGTPDTEPLDS</sequence>
<dbReference type="CDD" id="cd00176">
    <property type="entry name" value="SPEC"/>
    <property type="match status" value="1"/>
</dbReference>
<reference evidence="2" key="1">
    <citation type="submission" date="2020-11" db="EMBL/GenBank/DDBJ databases">
        <authorList>
            <person name="Tran Van P."/>
        </authorList>
    </citation>
    <scope>NUCLEOTIDE SEQUENCE</scope>
</reference>
<dbReference type="Gene3D" id="1.20.58.60">
    <property type="match status" value="2"/>
</dbReference>
<proteinExistence type="predicted"/>
<dbReference type="SUPFAM" id="SSF46966">
    <property type="entry name" value="Spectrin repeat"/>
    <property type="match status" value="1"/>
</dbReference>
<dbReference type="InterPro" id="IPR002017">
    <property type="entry name" value="Spectrin_repeat"/>
</dbReference>
<accession>A0A7R9AM86</accession>
<dbReference type="GO" id="GO:0005737">
    <property type="term" value="C:cytoplasm"/>
    <property type="evidence" value="ECO:0007669"/>
    <property type="project" value="UniProtKB-ARBA"/>
</dbReference>
<evidence type="ECO:0000256" key="1">
    <source>
        <dbReference type="SAM" id="Coils"/>
    </source>
</evidence>
<feature type="coiled-coil region" evidence="1">
    <location>
        <begin position="416"/>
        <end position="453"/>
    </location>
</feature>
<gene>
    <name evidence="2" type="ORF">TSIB3V08_LOCUS911</name>
</gene>